<name>A0ABV4D8D2_9LACT</name>
<comment type="caution">
    <text evidence="1">The sequence shown here is derived from an EMBL/GenBank/DDBJ whole genome shotgun (WGS) entry which is preliminary data.</text>
</comment>
<reference evidence="1 2" key="1">
    <citation type="submission" date="2024-03" db="EMBL/GenBank/DDBJ databases">
        <title>Mouse gut bacterial collection (mGBC) of GemPharmatech.</title>
        <authorList>
            <person name="He Y."/>
            <person name="Dong L."/>
            <person name="Wu D."/>
            <person name="Gao X."/>
            <person name="Lin Z."/>
        </authorList>
    </citation>
    <scope>NUCLEOTIDE SEQUENCE [LARGE SCALE GENOMIC DNA]</scope>
    <source>
        <strain evidence="1 2">20-218</strain>
    </source>
</reference>
<accession>A0ABV4D8D2</accession>
<organism evidence="1 2">
    <name type="scientific">Lactococcus muris</name>
    <dbReference type="NCBI Taxonomy" id="2941330"/>
    <lineage>
        <taxon>Bacteria</taxon>
        <taxon>Bacillati</taxon>
        <taxon>Bacillota</taxon>
        <taxon>Bacilli</taxon>
        <taxon>Lactobacillales</taxon>
        <taxon>Streptococcaceae</taxon>
        <taxon>Lactococcus</taxon>
    </lineage>
</organism>
<gene>
    <name evidence="1" type="ORF">AALM99_02090</name>
</gene>
<dbReference type="EMBL" id="JBCLSQ010000003">
    <property type="protein sequence ID" value="MEY8537238.1"/>
    <property type="molecule type" value="Genomic_DNA"/>
</dbReference>
<proteinExistence type="predicted"/>
<dbReference type="Proteomes" id="UP001565242">
    <property type="component" value="Unassembled WGS sequence"/>
</dbReference>
<dbReference type="RefSeq" id="WP_369917716.1">
    <property type="nucleotide sequence ID" value="NZ_JBCLSQ010000003.1"/>
</dbReference>
<evidence type="ECO:0000313" key="1">
    <source>
        <dbReference type="EMBL" id="MEY8537238.1"/>
    </source>
</evidence>
<evidence type="ECO:0000313" key="2">
    <source>
        <dbReference type="Proteomes" id="UP001565242"/>
    </source>
</evidence>
<protein>
    <submittedName>
        <fullName evidence="1">Uncharacterized protein</fullName>
    </submittedName>
</protein>
<sequence length="85" mass="10092">MRLKDIQPVSPEDFVVFENGTAYSYFIDRGIARRNAQEVEEFPKFYTAEQMQAYARIERDYIFVIDGGISTKSYAKKQIYRDYRS</sequence>
<keyword evidence="2" id="KW-1185">Reference proteome</keyword>